<proteinExistence type="predicted"/>
<dbReference type="GO" id="GO:0000270">
    <property type="term" value="P:peptidoglycan metabolic process"/>
    <property type="evidence" value="ECO:0007669"/>
    <property type="project" value="TreeGrafter"/>
</dbReference>
<accession>A0A934M7G2</accession>
<name>A0A934M7G2_9CORY</name>
<dbReference type="Gene3D" id="3.40.50.620">
    <property type="entry name" value="HUPs"/>
    <property type="match status" value="1"/>
</dbReference>
<dbReference type="AlphaFoldDB" id="A0A934M7G2"/>
<keyword evidence="3" id="KW-1185">Reference proteome</keyword>
<organism evidence="2 3">
    <name type="scientific">Corynebacterium meridianum</name>
    <dbReference type="NCBI Taxonomy" id="2765363"/>
    <lineage>
        <taxon>Bacteria</taxon>
        <taxon>Bacillati</taxon>
        <taxon>Actinomycetota</taxon>
        <taxon>Actinomycetes</taxon>
        <taxon>Mycobacteriales</taxon>
        <taxon>Corynebacteriaceae</taxon>
        <taxon>Corynebacterium</taxon>
    </lineage>
</organism>
<dbReference type="PANTHER" id="PTHR30336">
    <property type="entry name" value="INNER MEMBRANE PROTEIN, PROBABLE PERMEASE"/>
    <property type="match status" value="1"/>
</dbReference>
<dbReference type="GO" id="GO:0043164">
    <property type="term" value="P:Gram-negative-bacterium-type cell wall biogenesis"/>
    <property type="evidence" value="ECO:0007669"/>
    <property type="project" value="TreeGrafter"/>
</dbReference>
<protein>
    <submittedName>
        <fullName evidence="2">YdcF family protein</fullName>
    </submittedName>
</protein>
<dbReference type="InterPro" id="IPR014729">
    <property type="entry name" value="Rossmann-like_a/b/a_fold"/>
</dbReference>
<dbReference type="CDD" id="cd06259">
    <property type="entry name" value="YdcF-like"/>
    <property type="match status" value="1"/>
</dbReference>
<dbReference type="EMBL" id="JAEIOS010000012">
    <property type="protein sequence ID" value="MBI8989569.1"/>
    <property type="molecule type" value="Genomic_DNA"/>
</dbReference>
<evidence type="ECO:0000313" key="3">
    <source>
        <dbReference type="Proteomes" id="UP000645966"/>
    </source>
</evidence>
<reference evidence="2" key="1">
    <citation type="submission" date="2020-12" db="EMBL/GenBank/DDBJ databases">
        <title>Genome public.</title>
        <authorList>
            <person name="Sun Q."/>
        </authorList>
    </citation>
    <scope>NUCLEOTIDE SEQUENCE</scope>
    <source>
        <strain evidence="2">CCM 8863</strain>
    </source>
</reference>
<dbReference type="Pfam" id="PF02698">
    <property type="entry name" value="DUF218"/>
    <property type="match status" value="1"/>
</dbReference>
<gene>
    <name evidence="2" type="ORF">JDV75_07305</name>
</gene>
<comment type="caution">
    <text evidence="2">The sequence shown here is derived from an EMBL/GenBank/DDBJ whole genome shotgun (WGS) entry which is preliminary data.</text>
</comment>
<evidence type="ECO:0000259" key="1">
    <source>
        <dbReference type="Pfam" id="PF02698"/>
    </source>
</evidence>
<dbReference type="GO" id="GO:0005886">
    <property type="term" value="C:plasma membrane"/>
    <property type="evidence" value="ECO:0007669"/>
    <property type="project" value="TreeGrafter"/>
</dbReference>
<dbReference type="RefSeq" id="WP_198738602.1">
    <property type="nucleotide sequence ID" value="NZ_JAEIOS010000012.1"/>
</dbReference>
<dbReference type="PANTHER" id="PTHR30336:SF4">
    <property type="entry name" value="ENVELOPE BIOGENESIS FACTOR ELYC"/>
    <property type="match status" value="1"/>
</dbReference>
<dbReference type="InterPro" id="IPR051599">
    <property type="entry name" value="Cell_Envelope_Assoc"/>
</dbReference>
<evidence type="ECO:0000313" key="2">
    <source>
        <dbReference type="EMBL" id="MBI8989569.1"/>
    </source>
</evidence>
<feature type="domain" description="DUF218" evidence="1">
    <location>
        <begin position="13"/>
        <end position="135"/>
    </location>
</feature>
<sequence>MTPPVGDGSRLPVVILGCRLRDGRPGRALEQRLVAALPAVRRQPDSPVVVTGSGEAPAMRDWLVRNGVDAARIITEDRATSTNENLENTRELLVDWPEWIVVTNEFHTPRVKLWAWHHGYRVRMVAARTPLVRIPHLWTREVFALLHSALRIIWRRIRS</sequence>
<dbReference type="Proteomes" id="UP000645966">
    <property type="component" value="Unassembled WGS sequence"/>
</dbReference>
<dbReference type="InterPro" id="IPR003848">
    <property type="entry name" value="DUF218"/>
</dbReference>